<evidence type="ECO:0000256" key="2">
    <source>
        <dbReference type="ARBA" id="ARBA00022679"/>
    </source>
</evidence>
<accession>A0A9K3JW72</accession>
<comment type="similarity">
    <text evidence="1">Belongs to the UDP-glycosyltransferase family.</text>
</comment>
<name>A0A9K3JW72_HELAN</name>
<organism evidence="4 5">
    <name type="scientific">Helianthus annuus</name>
    <name type="common">Common sunflower</name>
    <dbReference type="NCBI Taxonomy" id="4232"/>
    <lineage>
        <taxon>Eukaryota</taxon>
        <taxon>Viridiplantae</taxon>
        <taxon>Streptophyta</taxon>
        <taxon>Embryophyta</taxon>
        <taxon>Tracheophyta</taxon>
        <taxon>Spermatophyta</taxon>
        <taxon>Magnoliopsida</taxon>
        <taxon>eudicotyledons</taxon>
        <taxon>Gunneridae</taxon>
        <taxon>Pentapetalae</taxon>
        <taxon>asterids</taxon>
        <taxon>campanulids</taxon>
        <taxon>Asterales</taxon>
        <taxon>Asteraceae</taxon>
        <taxon>Asteroideae</taxon>
        <taxon>Heliantheae alliance</taxon>
        <taxon>Heliantheae</taxon>
        <taxon>Helianthus</taxon>
    </lineage>
</organism>
<evidence type="ECO:0000313" key="4">
    <source>
        <dbReference type="EMBL" id="KAF5821712.1"/>
    </source>
</evidence>
<dbReference type="Gene3D" id="3.40.50.2000">
    <property type="entry name" value="Glycogen Phosphorylase B"/>
    <property type="match status" value="2"/>
</dbReference>
<gene>
    <name evidence="4" type="ORF">HanXRQr2_Chr01g0017261</name>
</gene>
<keyword evidence="3" id="KW-1133">Transmembrane helix</keyword>
<dbReference type="OrthoDB" id="5835829at2759"/>
<reference evidence="4" key="2">
    <citation type="submission" date="2020-06" db="EMBL/GenBank/DDBJ databases">
        <title>Helianthus annuus Genome sequencing and assembly Release 2.</title>
        <authorList>
            <person name="Gouzy J."/>
            <person name="Langlade N."/>
            <person name="Munos S."/>
        </authorList>
    </citation>
    <scope>NUCLEOTIDE SEQUENCE</scope>
    <source>
        <tissue evidence="4">Leaves</tissue>
    </source>
</reference>
<dbReference type="EMBL" id="MNCJ02000316">
    <property type="protein sequence ID" value="KAF5821712.1"/>
    <property type="molecule type" value="Genomic_DNA"/>
</dbReference>
<keyword evidence="2" id="KW-0808">Transferase</keyword>
<feature type="transmembrane region" description="Helical" evidence="3">
    <location>
        <begin position="130"/>
        <end position="149"/>
    </location>
</feature>
<proteinExistence type="inferred from homology"/>
<dbReference type="Pfam" id="PF00201">
    <property type="entry name" value="UDPGT"/>
    <property type="match status" value="1"/>
</dbReference>
<reference evidence="4" key="1">
    <citation type="journal article" date="2017" name="Nature">
        <title>The sunflower genome provides insights into oil metabolism, flowering and Asterid evolution.</title>
        <authorList>
            <person name="Badouin H."/>
            <person name="Gouzy J."/>
            <person name="Grassa C.J."/>
            <person name="Murat F."/>
            <person name="Staton S.E."/>
            <person name="Cottret L."/>
            <person name="Lelandais-Briere C."/>
            <person name="Owens G.L."/>
            <person name="Carrere S."/>
            <person name="Mayjonade B."/>
            <person name="Legrand L."/>
            <person name="Gill N."/>
            <person name="Kane N.C."/>
            <person name="Bowers J.E."/>
            <person name="Hubner S."/>
            <person name="Bellec A."/>
            <person name="Berard A."/>
            <person name="Berges H."/>
            <person name="Blanchet N."/>
            <person name="Boniface M.C."/>
            <person name="Brunel D."/>
            <person name="Catrice O."/>
            <person name="Chaidir N."/>
            <person name="Claudel C."/>
            <person name="Donnadieu C."/>
            <person name="Faraut T."/>
            <person name="Fievet G."/>
            <person name="Helmstetter N."/>
            <person name="King M."/>
            <person name="Knapp S.J."/>
            <person name="Lai Z."/>
            <person name="Le Paslier M.C."/>
            <person name="Lippi Y."/>
            <person name="Lorenzon L."/>
            <person name="Mandel J.R."/>
            <person name="Marage G."/>
            <person name="Marchand G."/>
            <person name="Marquand E."/>
            <person name="Bret-Mestries E."/>
            <person name="Morien E."/>
            <person name="Nambeesan S."/>
            <person name="Nguyen T."/>
            <person name="Pegot-Espagnet P."/>
            <person name="Pouilly N."/>
            <person name="Raftis F."/>
            <person name="Sallet E."/>
            <person name="Schiex T."/>
            <person name="Thomas J."/>
            <person name="Vandecasteele C."/>
            <person name="Vares D."/>
            <person name="Vear F."/>
            <person name="Vautrin S."/>
            <person name="Crespi M."/>
            <person name="Mangin B."/>
            <person name="Burke J.M."/>
            <person name="Salse J."/>
            <person name="Munos S."/>
            <person name="Vincourt P."/>
            <person name="Rieseberg L.H."/>
            <person name="Langlade N.B."/>
        </authorList>
    </citation>
    <scope>NUCLEOTIDE SEQUENCE</scope>
    <source>
        <tissue evidence="4">Leaves</tissue>
    </source>
</reference>
<dbReference type="Proteomes" id="UP000215914">
    <property type="component" value="Unassembled WGS sequence"/>
</dbReference>
<evidence type="ECO:0000256" key="1">
    <source>
        <dbReference type="ARBA" id="ARBA00009995"/>
    </source>
</evidence>
<dbReference type="CDD" id="cd03784">
    <property type="entry name" value="GT1_Gtf-like"/>
    <property type="match status" value="1"/>
</dbReference>
<evidence type="ECO:0000256" key="3">
    <source>
        <dbReference type="SAM" id="Phobius"/>
    </source>
</evidence>
<dbReference type="Gramene" id="mRNA:HanXRQr2_Chr01g0017261">
    <property type="protein sequence ID" value="mRNA:HanXRQr2_Chr01g0017261"/>
    <property type="gene ID" value="HanXRQr2_Chr01g0017261"/>
</dbReference>
<protein>
    <submittedName>
        <fullName evidence="4">UDP-glucuronosyl/UDP-glucosyltransferase</fullName>
    </submittedName>
</protein>
<sequence>MAEPSNSSTCHVVAIPYPGRGHINPMMNLCNLIALRHPSNFLITVVVTQEWLGFIQPEPKPSNIRFATIPNVIPSEVNRADDFPGFLNATLTKMEEPVEQLLRGMVVPISVVIYDTYLSWVLNMGSRMNVPVASLFTMSATVFAMFYYYHLLVENCNAGDNFSGNMEELVDYIPGVPPTRVADLVTVFNGNGKEVRAATLQAISMSAKAQFLLFLSVYELEAQVIDALNSELSIPIYVIGPAIPYFRLNDMQNDQNAPKYVRWLDRQPLASVLYISQGSFLSVSDAQLEEIIAGVHDSGVRYMWIARDEKTRFKCENDEKGLVIPWCDQLRVLCHGSIGAFWSHCGWNSTKEGAFSGVPMLTFPIFFDQVPNSKMIVEDWKMGRRVSVGEGILVTREEISKLVRRFMDRESEEGKEARRRANEVKKICRQVIAEGGSAQIDIDSFISDISKSGVNN</sequence>
<dbReference type="InterPro" id="IPR002213">
    <property type="entry name" value="UDP_glucos_trans"/>
</dbReference>
<feature type="transmembrane region" description="Helical" evidence="3">
    <location>
        <begin position="101"/>
        <end position="118"/>
    </location>
</feature>
<dbReference type="GO" id="GO:0008194">
    <property type="term" value="F:UDP-glycosyltransferase activity"/>
    <property type="evidence" value="ECO:0000318"/>
    <property type="project" value="GO_Central"/>
</dbReference>
<keyword evidence="3" id="KW-0472">Membrane</keyword>
<evidence type="ECO:0000313" key="5">
    <source>
        <dbReference type="Proteomes" id="UP000215914"/>
    </source>
</evidence>
<dbReference type="FunFam" id="3.40.50.2000:FF:000138">
    <property type="entry name" value="Glycosyltransferase"/>
    <property type="match status" value="1"/>
</dbReference>
<dbReference type="AlphaFoldDB" id="A0A9K3JW72"/>
<keyword evidence="5" id="KW-1185">Reference proteome</keyword>
<dbReference type="PANTHER" id="PTHR11926:SF774">
    <property type="entry name" value="UDP-GLYCOSYLTRANSFERASE 85A1-RELATED"/>
    <property type="match status" value="1"/>
</dbReference>
<comment type="caution">
    <text evidence="4">The sequence shown here is derived from an EMBL/GenBank/DDBJ whole genome shotgun (WGS) entry which is preliminary data.</text>
</comment>
<keyword evidence="3" id="KW-0812">Transmembrane</keyword>
<dbReference type="PANTHER" id="PTHR11926">
    <property type="entry name" value="GLUCOSYL/GLUCURONOSYL TRANSFERASES"/>
    <property type="match status" value="1"/>
</dbReference>
<dbReference type="SUPFAM" id="SSF53756">
    <property type="entry name" value="UDP-Glycosyltransferase/glycogen phosphorylase"/>
    <property type="match status" value="1"/>
</dbReference>